<evidence type="ECO:0000313" key="1">
    <source>
        <dbReference type="EMBL" id="PQO33636.1"/>
    </source>
</evidence>
<reference evidence="1 2" key="1">
    <citation type="submission" date="2018-02" db="EMBL/GenBank/DDBJ databases">
        <title>Comparative genomes isolates from brazilian mangrove.</title>
        <authorList>
            <person name="Araujo J.E."/>
            <person name="Taketani R.G."/>
            <person name="Silva M.C.P."/>
            <person name="Loureco M.V."/>
            <person name="Andreote F.D."/>
        </authorList>
    </citation>
    <scope>NUCLEOTIDE SEQUENCE [LARGE SCALE GENOMIC DNA]</scope>
    <source>
        <strain evidence="1 2">NAP PRIS-MGV</strain>
    </source>
</reference>
<gene>
    <name evidence="1" type="ORF">C5Y98_15460</name>
</gene>
<dbReference type="EMBL" id="PUIB01000017">
    <property type="protein sequence ID" value="PQO33636.1"/>
    <property type="molecule type" value="Genomic_DNA"/>
</dbReference>
<dbReference type="AlphaFoldDB" id="A0A2S8FN87"/>
<dbReference type="Proteomes" id="UP000239388">
    <property type="component" value="Unassembled WGS sequence"/>
</dbReference>
<name>A0A2S8FN87_9BACT</name>
<organism evidence="1 2">
    <name type="scientific">Blastopirellula marina</name>
    <dbReference type="NCBI Taxonomy" id="124"/>
    <lineage>
        <taxon>Bacteria</taxon>
        <taxon>Pseudomonadati</taxon>
        <taxon>Planctomycetota</taxon>
        <taxon>Planctomycetia</taxon>
        <taxon>Pirellulales</taxon>
        <taxon>Pirellulaceae</taxon>
        <taxon>Blastopirellula</taxon>
    </lineage>
</organism>
<evidence type="ECO:0000313" key="2">
    <source>
        <dbReference type="Proteomes" id="UP000239388"/>
    </source>
</evidence>
<protein>
    <submittedName>
        <fullName evidence="1">Uncharacterized protein</fullName>
    </submittedName>
</protein>
<comment type="caution">
    <text evidence="1">The sequence shown here is derived from an EMBL/GenBank/DDBJ whole genome shotgun (WGS) entry which is preliminary data.</text>
</comment>
<sequence>MHDRRLEKFFQKQMHLAENPAFQGERVCYEDNSGTHRCYWVTAVGDSSCWILLEFNGSRFQPAVEGVGEPFDQLQRKAP</sequence>
<accession>A0A2S8FN87</accession>
<proteinExistence type="predicted"/>